<feature type="compositionally biased region" description="Polar residues" evidence="10">
    <location>
        <begin position="101"/>
        <end position="114"/>
    </location>
</feature>
<dbReference type="KEGG" id="dpte:113798851"/>
<feature type="domain" description="Ig-like" evidence="15">
    <location>
        <begin position="4168"/>
        <end position="4257"/>
    </location>
</feature>
<evidence type="ECO:0000259" key="16">
    <source>
        <dbReference type="PROSITE" id="PS50853"/>
    </source>
</evidence>
<dbReference type="Pfam" id="PF00041">
    <property type="entry name" value="fn3"/>
    <property type="match status" value="1"/>
</dbReference>
<dbReference type="CTD" id="3346201"/>
<keyword evidence="9" id="KW-0175">Coiled coil</keyword>
<dbReference type="SMART" id="SM00220">
    <property type="entry name" value="S_TKc"/>
    <property type="match status" value="2"/>
</dbReference>
<feature type="compositionally biased region" description="Polar residues" evidence="10">
    <location>
        <begin position="148"/>
        <end position="163"/>
    </location>
</feature>
<evidence type="ECO:0000256" key="7">
    <source>
        <dbReference type="ARBA" id="ARBA00023319"/>
    </source>
</evidence>
<feature type="domain" description="Ig-like" evidence="15">
    <location>
        <begin position="1946"/>
        <end position="2046"/>
    </location>
</feature>
<dbReference type="SUPFAM" id="SSF49265">
    <property type="entry name" value="Fibronectin type III"/>
    <property type="match status" value="1"/>
</dbReference>
<dbReference type="Gene3D" id="1.10.510.10">
    <property type="entry name" value="Transferase(Phosphotransferase) domain 1"/>
    <property type="match status" value="2"/>
</dbReference>
<feature type="region of interest" description="Disordered" evidence="10">
    <location>
        <begin position="1"/>
        <end position="229"/>
    </location>
</feature>
<evidence type="ECO:0000256" key="3">
    <source>
        <dbReference type="ARBA" id="ARBA00022443"/>
    </source>
</evidence>
<dbReference type="PANTHER" id="PTHR47633">
    <property type="entry name" value="IMMUNOGLOBULIN"/>
    <property type="match status" value="1"/>
</dbReference>
<protein>
    <submittedName>
        <fullName evidence="18">Obscurin-like</fullName>
    </submittedName>
</protein>
<dbReference type="SMART" id="SM00408">
    <property type="entry name" value="IGc2"/>
    <property type="match status" value="23"/>
</dbReference>
<evidence type="ECO:0000259" key="11">
    <source>
        <dbReference type="PROSITE" id="PS50002"/>
    </source>
</evidence>
<feature type="domain" description="SH3" evidence="11">
    <location>
        <begin position="257"/>
        <end position="325"/>
    </location>
</feature>
<dbReference type="Pfam" id="PF00621">
    <property type="entry name" value="RhoGEF"/>
    <property type="match status" value="1"/>
</dbReference>
<dbReference type="InterPro" id="IPR011993">
    <property type="entry name" value="PH-like_dom_sf"/>
</dbReference>
<dbReference type="SUPFAM" id="SSF56112">
    <property type="entry name" value="Protein kinase-like (PK-like)"/>
    <property type="match status" value="2"/>
</dbReference>
<dbReference type="GO" id="GO:0060298">
    <property type="term" value="P:positive regulation of sarcomere organization"/>
    <property type="evidence" value="ECO:0007669"/>
    <property type="project" value="UniProtKB-ARBA"/>
</dbReference>
<dbReference type="FunFam" id="2.60.40.10:FF:000032">
    <property type="entry name" value="palladin isoform X1"/>
    <property type="match status" value="8"/>
</dbReference>
<dbReference type="InterPro" id="IPR003598">
    <property type="entry name" value="Ig_sub2"/>
</dbReference>
<proteinExistence type="inferred from homology"/>
<feature type="compositionally biased region" description="Acidic residues" evidence="10">
    <location>
        <begin position="187"/>
        <end position="197"/>
    </location>
</feature>
<dbReference type="InterPro" id="IPR036116">
    <property type="entry name" value="FN3_sf"/>
</dbReference>
<feature type="domain" description="Ig-like" evidence="15">
    <location>
        <begin position="2904"/>
        <end position="3002"/>
    </location>
</feature>
<dbReference type="PANTHER" id="PTHR47633:SF3">
    <property type="entry name" value="STRIATED MUSCLE PREFERENTIALLY EXPRESSED PROTEIN KINASE"/>
    <property type="match status" value="1"/>
</dbReference>
<evidence type="ECO:0000256" key="8">
    <source>
        <dbReference type="PROSITE-ProRule" id="PRU00192"/>
    </source>
</evidence>
<dbReference type="SMART" id="SM00409">
    <property type="entry name" value="IG"/>
    <property type="match status" value="28"/>
</dbReference>
<feature type="domain" description="Ig-like" evidence="15">
    <location>
        <begin position="1273"/>
        <end position="1363"/>
    </location>
</feature>
<dbReference type="SUPFAM" id="SSF48726">
    <property type="entry name" value="Immunoglobulin"/>
    <property type="match status" value="27"/>
</dbReference>
<dbReference type="Gene3D" id="2.30.29.30">
    <property type="entry name" value="Pleckstrin-homology domain (PH domain)/Phosphotyrosine-binding domain (PTB)"/>
    <property type="match status" value="1"/>
</dbReference>
<feature type="domain" description="Protein kinase" evidence="14">
    <location>
        <begin position="4405"/>
        <end position="4664"/>
    </location>
</feature>
<evidence type="ECO:0000256" key="9">
    <source>
        <dbReference type="SAM" id="Coils"/>
    </source>
</evidence>
<feature type="domain" description="PH" evidence="12">
    <location>
        <begin position="575"/>
        <end position="682"/>
    </location>
</feature>
<feature type="domain" description="Ig-like" evidence="15">
    <location>
        <begin position="1562"/>
        <end position="1658"/>
    </location>
</feature>
<dbReference type="CDD" id="cd00096">
    <property type="entry name" value="Ig"/>
    <property type="match status" value="4"/>
</dbReference>
<feature type="domain" description="Protein kinase" evidence="14">
    <location>
        <begin position="3684"/>
        <end position="3939"/>
    </location>
</feature>
<comment type="subcellular location">
    <subcellularLocation>
        <location evidence="1">Cytoplasm</location>
        <location evidence="1">Myofibril</location>
        <location evidence="1">Sarcomere</location>
        <location evidence="1">A band</location>
    </subcellularLocation>
</comment>
<dbReference type="PROSITE" id="PS50003">
    <property type="entry name" value="PH_DOMAIN"/>
    <property type="match status" value="1"/>
</dbReference>
<feature type="domain" description="Ig-like" evidence="15">
    <location>
        <begin position="1757"/>
        <end position="1846"/>
    </location>
</feature>
<feature type="domain" description="Ig-like" evidence="15">
    <location>
        <begin position="1176"/>
        <end position="1269"/>
    </location>
</feature>
<organism evidence="17 18">
    <name type="scientific">Dermatophagoides pteronyssinus</name>
    <name type="common">European house dust mite</name>
    <dbReference type="NCBI Taxonomy" id="6956"/>
    <lineage>
        <taxon>Eukaryota</taxon>
        <taxon>Metazoa</taxon>
        <taxon>Ecdysozoa</taxon>
        <taxon>Arthropoda</taxon>
        <taxon>Chelicerata</taxon>
        <taxon>Arachnida</taxon>
        <taxon>Acari</taxon>
        <taxon>Acariformes</taxon>
        <taxon>Sarcoptiformes</taxon>
        <taxon>Astigmata</taxon>
        <taxon>Psoroptidia</taxon>
        <taxon>Analgoidea</taxon>
        <taxon>Pyroglyphidae</taxon>
        <taxon>Dermatophagoidinae</taxon>
        <taxon>Dermatophagoides</taxon>
    </lineage>
</organism>
<keyword evidence="6" id="KW-1015">Disulfide bond</keyword>
<dbReference type="SUPFAM" id="SSF48065">
    <property type="entry name" value="DBL homology domain (DH-domain)"/>
    <property type="match status" value="1"/>
</dbReference>
<dbReference type="OrthoDB" id="2570713at2759"/>
<dbReference type="GO" id="GO:0031672">
    <property type="term" value="C:A band"/>
    <property type="evidence" value="ECO:0007669"/>
    <property type="project" value="UniProtKB-SubCell"/>
</dbReference>
<name>A0A6P6YKG4_DERPT</name>
<feature type="domain" description="Ig-like" evidence="15">
    <location>
        <begin position="3566"/>
        <end position="3654"/>
    </location>
</feature>
<dbReference type="Gene3D" id="1.20.900.10">
    <property type="entry name" value="Dbl homology (DH) domain"/>
    <property type="match status" value="1"/>
</dbReference>
<feature type="domain" description="Ig-like" evidence="15">
    <location>
        <begin position="1663"/>
        <end position="1752"/>
    </location>
</feature>
<reference evidence="18" key="1">
    <citation type="submission" date="2025-08" db="UniProtKB">
        <authorList>
            <consortium name="RefSeq"/>
        </authorList>
    </citation>
    <scope>IDENTIFICATION</scope>
    <source>
        <strain evidence="18">Airmid</strain>
    </source>
</reference>
<feature type="domain" description="Ig-like" evidence="15">
    <location>
        <begin position="2160"/>
        <end position="2251"/>
    </location>
</feature>
<dbReference type="CDD" id="cd00160">
    <property type="entry name" value="RhoGEF"/>
    <property type="match status" value="1"/>
</dbReference>
<dbReference type="FunFam" id="2.60.40.10:FF:000107">
    <property type="entry name" value="Myosin, light chain kinase a"/>
    <property type="match status" value="4"/>
</dbReference>
<dbReference type="Gene3D" id="3.30.200.20">
    <property type="entry name" value="Phosphorylase Kinase, domain 1"/>
    <property type="match status" value="1"/>
</dbReference>
<dbReference type="PROSITE" id="PS50010">
    <property type="entry name" value="DH_2"/>
    <property type="match status" value="1"/>
</dbReference>
<feature type="domain" description="Ig-like" evidence="15">
    <location>
        <begin position="2360"/>
        <end position="2448"/>
    </location>
</feature>
<dbReference type="InterPro" id="IPR001849">
    <property type="entry name" value="PH_domain"/>
</dbReference>
<dbReference type="InterPro" id="IPR036028">
    <property type="entry name" value="SH3-like_dom_sf"/>
</dbReference>
<feature type="region of interest" description="Disordered" evidence="10">
    <location>
        <begin position="334"/>
        <end position="359"/>
    </location>
</feature>
<accession>A0A6P6YKG4</accession>
<feature type="compositionally biased region" description="Low complexity" evidence="10">
    <location>
        <begin position="1"/>
        <end position="42"/>
    </location>
</feature>
<dbReference type="OMA" id="WLPMSIL"/>
<feature type="domain" description="Ig-like" evidence="15">
    <location>
        <begin position="3470"/>
        <end position="3559"/>
    </location>
</feature>
<evidence type="ECO:0000256" key="2">
    <source>
        <dbReference type="ARBA" id="ARBA00006692"/>
    </source>
</evidence>
<keyword evidence="7" id="KW-0393">Immunoglobulin domain</keyword>
<dbReference type="Gene3D" id="2.30.30.40">
    <property type="entry name" value="SH3 Domains"/>
    <property type="match status" value="1"/>
</dbReference>
<feature type="domain" description="Ig-like" evidence="15">
    <location>
        <begin position="3110"/>
        <end position="3200"/>
    </location>
</feature>
<dbReference type="Proteomes" id="UP000515146">
    <property type="component" value="Unplaced"/>
</dbReference>
<evidence type="ECO:0000259" key="15">
    <source>
        <dbReference type="PROSITE" id="PS50835"/>
    </source>
</evidence>
<feature type="coiled-coil region" evidence="9">
    <location>
        <begin position="501"/>
        <end position="528"/>
    </location>
</feature>
<dbReference type="PROSITE" id="PS50002">
    <property type="entry name" value="SH3"/>
    <property type="match status" value="1"/>
</dbReference>
<dbReference type="GO" id="GO:0004672">
    <property type="term" value="F:protein kinase activity"/>
    <property type="evidence" value="ECO:0007669"/>
    <property type="project" value="InterPro"/>
</dbReference>
<dbReference type="GO" id="GO:0005524">
    <property type="term" value="F:ATP binding"/>
    <property type="evidence" value="ECO:0007669"/>
    <property type="project" value="InterPro"/>
</dbReference>
<dbReference type="RefSeq" id="XP_027205246.1">
    <property type="nucleotide sequence ID" value="XM_027349445.1"/>
</dbReference>
<dbReference type="SMART" id="SM00326">
    <property type="entry name" value="SH3"/>
    <property type="match status" value="1"/>
</dbReference>
<dbReference type="Pfam" id="PF00069">
    <property type="entry name" value="Pkinase"/>
    <property type="match status" value="2"/>
</dbReference>
<feature type="compositionally biased region" description="Polar residues" evidence="10">
    <location>
        <begin position="51"/>
        <end position="71"/>
    </location>
</feature>
<feature type="domain" description="Ig-like" evidence="15">
    <location>
        <begin position="2709"/>
        <end position="2801"/>
    </location>
</feature>
<dbReference type="InterPro" id="IPR007110">
    <property type="entry name" value="Ig-like_dom"/>
</dbReference>
<dbReference type="FunCoup" id="A0A6P6YKG4">
    <property type="interactions" value="38"/>
</dbReference>
<keyword evidence="3 8" id="KW-0728">SH3 domain</keyword>
<feature type="domain" description="Ig-like" evidence="15">
    <location>
        <begin position="1371"/>
        <end position="1463"/>
    </location>
</feature>
<dbReference type="InterPro" id="IPR013098">
    <property type="entry name" value="Ig_I-set"/>
</dbReference>
<dbReference type="InterPro" id="IPR001452">
    <property type="entry name" value="SH3_domain"/>
</dbReference>
<feature type="domain" description="Ig-like" evidence="15">
    <location>
        <begin position="3223"/>
        <end position="3301"/>
    </location>
</feature>
<feature type="domain" description="Ig-like" evidence="15">
    <location>
        <begin position="880"/>
        <end position="970"/>
    </location>
</feature>
<evidence type="ECO:0000313" key="18">
    <source>
        <dbReference type="RefSeq" id="XP_027205246.1"/>
    </source>
</evidence>
<dbReference type="InterPro" id="IPR035899">
    <property type="entry name" value="DBL_dom_sf"/>
</dbReference>
<feature type="domain" description="Ig-like" evidence="15">
    <location>
        <begin position="2052"/>
        <end position="2149"/>
    </location>
</feature>
<keyword evidence="4" id="KW-0963">Cytoplasm</keyword>
<feature type="domain" description="Fibronectin type-III" evidence="16">
    <location>
        <begin position="4261"/>
        <end position="4358"/>
    </location>
</feature>
<dbReference type="Pfam" id="PF07679">
    <property type="entry name" value="I-set"/>
    <property type="match status" value="26"/>
</dbReference>
<feature type="domain" description="Ig-like" evidence="15">
    <location>
        <begin position="2258"/>
        <end position="2352"/>
    </location>
</feature>
<dbReference type="FunFam" id="2.60.40.10:FF:000080">
    <property type="entry name" value="Myosin light chain kinase, smooth muscle"/>
    <property type="match status" value="1"/>
</dbReference>
<feature type="domain" description="Ig-like" evidence="15">
    <location>
        <begin position="771"/>
        <end position="860"/>
    </location>
</feature>
<dbReference type="FunFam" id="2.60.40.10:FF:000345">
    <property type="entry name" value="Muscle M-line assembly protein unc-89"/>
    <property type="match status" value="3"/>
</dbReference>
<dbReference type="InterPro" id="IPR011009">
    <property type="entry name" value="Kinase-like_dom_sf"/>
</dbReference>
<dbReference type="SUPFAM" id="SSF50044">
    <property type="entry name" value="SH3-domain"/>
    <property type="match status" value="1"/>
</dbReference>
<dbReference type="GO" id="GO:0045989">
    <property type="term" value="P:positive regulation of striated muscle contraction"/>
    <property type="evidence" value="ECO:0007669"/>
    <property type="project" value="UniProtKB-ARBA"/>
</dbReference>
<dbReference type="InterPro" id="IPR003599">
    <property type="entry name" value="Ig_sub"/>
</dbReference>
<dbReference type="Gene3D" id="2.60.40.10">
    <property type="entry name" value="Immunoglobulins"/>
    <property type="match status" value="29"/>
</dbReference>
<dbReference type="FunFam" id="2.60.40.10:FF:000425">
    <property type="entry name" value="Myosin light chain kinase"/>
    <property type="match status" value="4"/>
</dbReference>
<feature type="domain" description="Ig-like" evidence="15">
    <location>
        <begin position="2601"/>
        <end position="2699"/>
    </location>
</feature>
<evidence type="ECO:0000259" key="13">
    <source>
        <dbReference type="PROSITE" id="PS50010"/>
    </source>
</evidence>
<feature type="domain" description="Ig-like" evidence="15">
    <location>
        <begin position="1001"/>
        <end position="1057"/>
    </location>
</feature>
<dbReference type="SMART" id="SM00060">
    <property type="entry name" value="FN3"/>
    <property type="match status" value="2"/>
</dbReference>
<evidence type="ECO:0000313" key="17">
    <source>
        <dbReference type="Proteomes" id="UP000515146"/>
    </source>
</evidence>
<dbReference type="PROSITE" id="PS50011">
    <property type="entry name" value="PROTEIN_KINASE_DOM"/>
    <property type="match status" value="2"/>
</dbReference>
<evidence type="ECO:0000256" key="10">
    <source>
        <dbReference type="SAM" id="MobiDB-lite"/>
    </source>
</evidence>
<evidence type="ECO:0000256" key="6">
    <source>
        <dbReference type="ARBA" id="ARBA00023157"/>
    </source>
</evidence>
<dbReference type="InterPro" id="IPR013783">
    <property type="entry name" value="Ig-like_fold"/>
</dbReference>
<keyword evidence="5" id="KW-0677">Repeat</keyword>
<dbReference type="InterPro" id="IPR036179">
    <property type="entry name" value="Ig-like_dom_sf"/>
</dbReference>
<dbReference type="GO" id="GO:0009653">
    <property type="term" value="P:anatomical structure morphogenesis"/>
    <property type="evidence" value="ECO:0007669"/>
    <property type="project" value="UniProtKB-ARBA"/>
</dbReference>
<feature type="domain" description="Fibronectin type-III" evidence="16">
    <location>
        <begin position="3340"/>
        <end position="3438"/>
    </location>
</feature>
<dbReference type="SMART" id="SM00325">
    <property type="entry name" value="RhoGEF"/>
    <property type="match status" value="1"/>
</dbReference>
<feature type="domain" description="Ig-like" evidence="15">
    <location>
        <begin position="1078"/>
        <end position="1171"/>
    </location>
</feature>
<evidence type="ECO:0000259" key="12">
    <source>
        <dbReference type="PROSITE" id="PS50003"/>
    </source>
</evidence>
<keyword evidence="17" id="KW-1185">Reference proteome</keyword>
<dbReference type="PROSITE" id="PS50835">
    <property type="entry name" value="IG_LIKE"/>
    <property type="match status" value="25"/>
</dbReference>
<dbReference type="InParanoid" id="A0A6P6YKG4"/>
<dbReference type="InterPro" id="IPR000219">
    <property type="entry name" value="DH_dom"/>
</dbReference>
<dbReference type="GO" id="GO:0040017">
    <property type="term" value="P:positive regulation of locomotion"/>
    <property type="evidence" value="ECO:0007669"/>
    <property type="project" value="UniProtKB-ARBA"/>
</dbReference>
<dbReference type="CDD" id="cd00063">
    <property type="entry name" value="FN3"/>
    <property type="match status" value="2"/>
</dbReference>
<dbReference type="SUPFAM" id="SSF50729">
    <property type="entry name" value="PH domain-like"/>
    <property type="match status" value="1"/>
</dbReference>
<evidence type="ECO:0000256" key="4">
    <source>
        <dbReference type="ARBA" id="ARBA00022490"/>
    </source>
</evidence>
<evidence type="ECO:0000256" key="1">
    <source>
        <dbReference type="ARBA" id="ARBA00004161"/>
    </source>
</evidence>
<dbReference type="GO" id="GO:0030154">
    <property type="term" value="P:cell differentiation"/>
    <property type="evidence" value="ECO:0007669"/>
    <property type="project" value="UniProtKB-ARBA"/>
</dbReference>
<dbReference type="InterPro" id="IPR000719">
    <property type="entry name" value="Prot_kinase_dom"/>
</dbReference>
<feature type="domain" description="DH" evidence="13">
    <location>
        <begin position="364"/>
        <end position="535"/>
    </location>
</feature>
<feature type="compositionally biased region" description="Low complexity" evidence="10">
    <location>
        <begin position="81"/>
        <end position="92"/>
    </location>
</feature>
<dbReference type="PROSITE" id="PS50853">
    <property type="entry name" value="FN3"/>
    <property type="match status" value="2"/>
</dbReference>
<evidence type="ECO:0000256" key="5">
    <source>
        <dbReference type="ARBA" id="ARBA00022737"/>
    </source>
</evidence>
<sequence>MSYRSYKASASSSSYRYSSGNEGLGTSSTSSSRFRTSLTSSSVGGDDDFGTYSTRRISSSTNYEPSSSLSIRQLDDDIGTSSSRRSYQSSRLISKDYDDPSISSTSRYSSNKYKITSIDDDDDDDLSSRMTSRKYSRYSSRDEAEGLQSATTSRISRYSSLEQTGGDDDYGLSSSTTTRRRTKLSYLDDDDDHDDLDDYKSSTTRKSFRPSLSYDIRTPSTDDIDYNRLSSYSDRRRSAATTTTGTMNRSLSRMDSKEAQIYEVILDYKPPRSATDEICLKEGQNVIVLSKDKPHKWKVRTRKSEKFPKIEEGFAPSAYLKPTAEKLDQNEQAALQLQQQTSITESEKASTKSSDQTNKDLNKKKDMIVRELIETEEDLIRDMQFVVRTYIRQSDSSITPKEIRSVKDQIFDCYKEILEFHKDILLKNFQTLSKEPGKIGKLFIRMQPNFSNHSKYCRNLPKALEILDENSDVAEYFNNYSVKIRDEKPLSDRLKLPLQRLNDYQLLLKELSKNLSRLDEDVGDLEKAIKLIAAIPDADIDDEDNDDSKKPIDTTTLDKNINDFNLPTGSSEKLSNLLKNVLQAKDFFDVIDTDGNVRERFIFFFKSRMFITEINKNLSADQRTYNVEKIIKLPQVDISDEDANTLIIKSKDTTDTNFPIRLRCQDQERIKSWLKMINSLPKNEEECLDDQLKLPFLTQSTKQEPLLKSTNSIDENNNKILEEKLKEMETEPEKRQAPPVQEVNEEPIQAKIMKPVTAVEKIDSTSIDNQPKQYAIVRDLQSFTKQLGDHALFECQVTPGTINVQWLKDNAILSGTNYRTYKKGDNYYLELNNLTVDDNGIYTFVASDSKTSVASSSTLNVLAGDSRPTSPGGSFLPHPPKFKVKLKDTDLLEGASCVRFELIVRGLPIPMVEIFKDNRRLESNDRVQILFQSKEVFEIVLKNVCQKDAGLYRCVATNPEGQAETSGRITVTKNKDVFFGLDESLPPIPIQRDPHSPRCMSPAFKWFKDGREFEASERFQVQFDDQEDTVALIFQHVTPDDAGLYTCVASTSSGKISCHAELNVQGGVQHLPKPPIAPKFLKELSNIQVCKGQNIALLEAQVIGFPKPSISWYKDDKKIESNDNNDHYKMMTEGDANVTLMIKNVDSNDIGHYRIEAENQLGLVESSARLDVVKKPEFTKALDQIVVDDNQQLIIEQSYDCQPEPTRIQWQKDGQDLAQSKRIQSSIDADRQIVRLVIDKVTSEDAGTYQCMIANTIGSAKQNTQVLIKSSAPKFLRKFEAVQVKEHEKAIFTAQYDSTATDVHIEFYKNDQLIRLDERIKLEKEKDGRFSLIINDTSKDDEGRYKCKIKNNQGSDEADANLIVIKKDSVPEFKEKLQDLQAQLNDENVQLAVKVDGQPPPSVQWFHDGKPINQSDKDLPFKIVDKDNCSTLIIPKVLAEHSGQYLCRSSNSQGQAETAAELIVKSAPYVVKHLDNVDIGDLGQEVKLTAIIKGIPKPDIVWTCNDTKILGKKTEGYDEASCEYSLILHKIQSDDLGEYCIRAKNHLGECESKSQVQLATKPLFSKVLTNIMAKPMQSNIELVVELDKNTAKKPLKLKWFKDDQEIKDSDKNFKKIDDKLDNLSHKLIIMKATEEMVGHYKCVASNDFGDTETAARFDLIIPPRFIKGLHDVDIAEGNNVSMTIQLAGFPQPEIKFYKDGEEISTSAHVKIRKEMDDIYQFEIENIRIIMSGQYECRIKNEAGEASSSGVITVNSRPQFLKNLTDQIIDVGDNIQLEVTVTGQPSPQIKWFINGKEAKGDERILFDSREESYSMKIPNAKESDTGEYYCIANNQIGEQKSDKADVKVINKNSEPKISKPIKDSAIVIDDNVRFETVISGTPKPEIIWTKDSVALKPSDRILIKSDGDTHTLIMKNCKQQDSGQIGCQAKNAAGSVTQTAQLEVEEPTIPTIEGLDDKRIVVDGEPVRFEANISGFPKPIVEWFHVDDDQLQPIIWDTDNNQLAVVCEPKQNKYGLVFESFPSKMFGEFVCRATNNAGAVEKRFSVEIGGKKPTFIKELDETQIVMSVDKQNNRMKLGQSAIFETIVDGIPTPSVEWLKNDEPLRANPRVLIESNDNGEHKLEVKTITKDDVAKYTCKAVNKFGEAQTVCLLKFLNEPHEPIIKKPLEDVQIEEGDDLKLFCKVDGEPMPAVRWIKDEQPLEKSRDDRLTLSSNKDGSAQLVIENVQKSDSGKFIVEAENAKGIARTESKVEVVDPQRPPSFPEPLKELIQVETNKPLILEAKVFGLPPPKIQWLKDGKPISDKSPRIQMIQSEGNDGKCQLKIDHIKPEDAGVYSLKAVNANGEMMTKAKVEVTPQPYAPRIIEDLPVKLQIKLGEPIKLESKIQSYPLAKLTWMKDSIPLSSSDERIKINDQLGCLAIDSAKPEDQGTYTLIAANPIGEISCKTQIEILQPVTEEPTIVKDKKDVEQLKKPGPQEMIIAETMPNQQNVAQGDDIRLSMKLSAANDLPSPKITAENVHIYKDNVPLQKSDVEDNLKIMDSGEIQFTRPKCLAEDSGLYRIDIEIPVDQQQRQNLSNSCLVNVISDKDQADKAKDDDKSKYPLKFEQELSSVQVESGQPCRLQCSIDLADGLINVNDLTIGWFKDGEQLVPGEHHGFVKESSTGHIALLIDSFASKDVGEYQVKITDKNGSTIFSSAKASLKATQAKTKPEIIDGLSNAEIEEGSQLCLKCHMAPIPSDMPIQTKWFANGKQLQESDSIKFLNFPDGTIMLQINKIGSSDSGQYKVIISNQNGDATSEAKVSVLKPKPTATKPTIRKGLESTTLIAGETGVIEFQVECGGATDIDSGDIKFLLGSQLITPDDRIHIQRLPDGIIRLKFDKVKLADQGQYTAIFKNDAGSIETGCPVIVKSKPVIISPLEDMAVKEKCSIKFEVKIEANPDPDVVWMRNGSKIQIDGKHYLAGGKTSDNIYTLTINDCIHRDKAEYSVKATNELGTATSKAHLDVLYASEFEECPPAFTEQLHDISAGKGDTVQLMAKVKAHPVPKIVWKKDGQELPLSSDKVFASFNGEDLELTIMNFDKSDVGIYEVCVGNSLGQASSTARVVEHSMTKPQFVRKLSDIEARLGSETKLTCRVEGYPKADIEWTFNGRPIESGSKYSIQRDDRNGEQTLIIFEPCLADSGIYQCTATNQIGSDQTSSNVLFGEKSGEAAHFITKLQDCDCLAGSTARFTACVVGNPMPEFKWFKDDKEIEIDGRKYSFESNPNGMITFEIHNIDDKDIGRYRCMASNKFGCDNSVGQLNFETNVVDDQIDRMKPAHKSMKSVQRIKDAGSDELSFGLSGQPKPLSDAPIITKMIDNSLTLLWFPSIPEQPRFPVSYVVEFAKISDGIWTVCHGNIKDCKCDVVGLESFEDYGFRVRVENKFGLSDPSPTVTAFRSQLKDHDAHEHAMKATKKPDDYYLQHRPPEKVAAAPTFVRDEHESMFGVIGQPVTIEFWVYGYPEPEITWFFGDHKIDSNDQRFSFMKDRNGKTCLFINRMTDSDEGYYTCLAKNEHGEQKKTIKVIKADAPKFTKLLDETEGLARNHIRLSCSVISSPQATIKWFKDYQPLHDTSRLNIIGDSDNLSLVINDAMVRDSGLYSCTATNLAGSTTTSAYVTVRDQPISYDKYPFSYKDHIKPKNKPMEQLYDIGDELGRGTQGITYHTVERSTGKSYAAKMMYGTGETRQYMNSELDIMNQLGSHEYLVQLHDCFASTPYSMSLITSMNGGGTLMDFVLRKGQINEQEVAEYIRQILEGLHYMHFKNIGHLGLTINDILMQRIDGPDITICDFGLAQRLTPGASVYVEFGQPEFISPEIVDKNSVTLTTDVWSAGIVAHILLTGISPFLGENDRSTMHNILNKNLDLSDDKLGHISEQGRDFLRKTLNFNPNERLDVKAALNHPWIKSNLHSQHKSNLDIMDKLRNYKSQSDKWYQNASCRRYYRRRPLHSCYTHPSRMIYPPGEQYSPLVSPEREMKRFQRNVAPFDNVYPPNQTFGAENFQSESHYQCGPDTYLLQLRDTDFPARIRRYLKIAAANSPSMVSNLQQAYWSRTSNVPCGTFSQPSIKERRKFTDIMDEEINDEIRGKPGRKPRRLAHEVGTPLYLHGQLKTLKKEAGIAKQSIQSIDESNFVMPFFREKLQDQPFQDEGRVVLECLAIGVPTPTYTWFRNDSIIIETNRTKVKRLDDGRCQLILDPARQYDCGVYRCVARNTLGSVMCRARLSLGDVPNNVNAPTIKDYSSHDILLQWSTPKHIADAHIESYRLESKKSSTTEWSIVDDNIHQEFYLVTGLEPNQSYQFRLLARNKFGCSDPSPPSQPIQTLSDDTDKRISLPLAMQFVCNDNLETTIKPIDYNQEMNPIQLIKSEFKELYDFKSIIATGKFAVIARGYIKDGSRQTLAIKCILVQSEIESAISQEFEIHRSLAHEHIARLMYANRDGNLFTLAIELCSGLNVLTCICRRQSYNEQHIARILCQILDAIQYLHFRNIALLELQPDNVLIVNEQNLQIKLTDFASARYVSNDNRDNQSQNINLHANPEYIAPELIRNENIILPYTDVWSVAVLAYILLSGHSPFKGNDAKETAENVVFVRYLFERLYPRVTQEAIRFLLSVFKLTPHKRPTIDECYENKWLLPNEFMMKKRESAEFDTKQIQIFTEQFSNEKSQSKHSRLLDLIGLNSNE</sequence>
<feature type="domain" description="Ig-like" evidence="15">
    <location>
        <begin position="1854"/>
        <end position="1942"/>
    </location>
</feature>
<dbReference type="FunFam" id="2.60.40.10:FF:000873">
    <property type="entry name" value="Muscle M-line assembly protein unc-89"/>
    <property type="match status" value="1"/>
</dbReference>
<dbReference type="InterPro" id="IPR003961">
    <property type="entry name" value="FN3_dom"/>
</dbReference>
<evidence type="ECO:0000259" key="14">
    <source>
        <dbReference type="PROSITE" id="PS50011"/>
    </source>
</evidence>
<feature type="domain" description="Ig-like" evidence="15">
    <location>
        <begin position="3014"/>
        <end position="3103"/>
    </location>
</feature>
<gene>
    <name evidence="18" type="primary">LOC113798851</name>
</gene>
<dbReference type="GO" id="GO:0005085">
    <property type="term" value="F:guanyl-nucleotide exchange factor activity"/>
    <property type="evidence" value="ECO:0007669"/>
    <property type="project" value="InterPro"/>
</dbReference>
<comment type="similarity">
    <text evidence="2">Belongs to the protein kinase superfamily. CAMK Ser/Thr protein kinase family.</text>
</comment>